<evidence type="ECO:0000313" key="4">
    <source>
        <dbReference type="Proteomes" id="UP000674425"/>
    </source>
</evidence>
<sequence length="49" mass="5393">MNSARIYPLPDTASMFSANNPLTNGIDLAIYKFNWAQTFASGRAVFVPL</sequence>
<dbReference type="AlphaFoldDB" id="A0A1I7BUA3"/>
<evidence type="ECO:0000313" key="3">
    <source>
        <dbReference type="Proteomes" id="UP000198844"/>
    </source>
</evidence>
<proteinExistence type="predicted"/>
<reference evidence="1 4" key="2">
    <citation type="submission" date="2021-02" db="EMBL/GenBank/DDBJ databases">
        <authorList>
            <person name="Vanwijnsberghe S."/>
        </authorList>
    </citation>
    <scope>NUCLEOTIDE SEQUENCE [LARGE SCALE GENOMIC DNA]</scope>
    <source>
        <strain evidence="1 4">R-69658</strain>
    </source>
</reference>
<evidence type="ECO:0000313" key="1">
    <source>
        <dbReference type="EMBL" id="CAE6724241.1"/>
    </source>
</evidence>
<organism evidence="2 3">
    <name type="scientific">Paraburkholderia aspalathi</name>
    <dbReference type="NCBI Taxonomy" id="1324617"/>
    <lineage>
        <taxon>Bacteria</taxon>
        <taxon>Pseudomonadati</taxon>
        <taxon>Pseudomonadota</taxon>
        <taxon>Betaproteobacteria</taxon>
        <taxon>Burkholderiales</taxon>
        <taxon>Burkholderiaceae</taxon>
        <taxon>Paraburkholderia</taxon>
    </lineage>
</organism>
<dbReference type="EMBL" id="FPBH01000005">
    <property type="protein sequence ID" value="SFT90730.1"/>
    <property type="molecule type" value="Genomic_DNA"/>
</dbReference>
<dbReference type="Proteomes" id="UP000674425">
    <property type="component" value="Unassembled WGS sequence"/>
</dbReference>
<gene>
    <name evidence="1" type="ORF">R69658_01506</name>
    <name evidence="2" type="ORF">SAMN05192563_1005131</name>
</gene>
<keyword evidence="4" id="KW-1185">Reference proteome</keyword>
<evidence type="ECO:0000313" key="2">
    <source>
        <dbReference type="EMBL" id="SFT90730.1"/>
    </source>
</evidence>
<accession>A0A1I7BUA3</accession>
<dbReference type="Proteomes" id="UP000198844">
    <property type="component" value="Unassembled WGS sequence"/>
</dbReference>
<dbReference type="EMBL" id="CAJNAU010000009">
    <property type="protein sequence ID" value="CAE6724241.1"/>
    <property type="molecule type" value="Genomic_DNA"/>
</dbReference>
<protein>
    <submittedName>
        <fullName evidence="2">Uncharacterized protein</fullName>
    </submittedName>
</protein>
<name>A0A1I7BUA3_9BURK</name>
<reference evidence="2 3" key="1">
    <citation type="submission" date="2016-10" db="EMBL/GenBank/DDBJ databases">
        <authorList>
            <person name="de Groot N.N."/>
        </authorList>
    </citation>
    <scope>NUCLEOTIDE SEQUENCE [LARGE SCALE GENOMIC DNA]</scope>
    <source>
        <strain evidence="2 3">LMG 27731</strain>
    </source>
</reference>